<accession>A0A4C1YDF1</accession>
<proteinExistence type="predicted"/>
<evidence type="ECO:0000313" key="1">
    <source>
        <dbReference type="EMBL" id="GBP74411.1"/>
    </source>
</evidence>
<evidence type="ECO:0000313" key="2">
    <source>
        <dbReference type="Proteomes" id="UP000299102"/>
    </source>
</evidence>
<name>A0A4C1YDF1_EUMVA</name>
<dbReference type="Proteomes" id="UP000299102">
    <property type="component" value="Unassembled WGS sequence"/>
</dbReference>
<gene>
    <name evidence="1" type="ORF">EVAR_60561_1</name>
</gene>
<comment type="caution">
    <text evidence="1">The sequence shown here is derived from an EMBL/GenBank/DDBJ whole genome shotgun (WGS) entry which is preliminary data.</text>
</comment>
<reference evidence="1 2" key="1">
    <citation type="journal article" date="2019" name="Commun. Biol.">
        <title>The bagworm genome reveals a unique fibroin gene that provides high tensile strength.</title>
        <authorList>
            <person name="Kono N."/>
            <person name="Nakamura H."/>
            <person name="Ohtoshi R."/>
            <person name="Tomita M."/>
            <person name="Numata K."/>
            <person name="Arakawa K."/>
        </authorList>
    </citation>
    <scope>NUCLEOTIDE SEQUENCE [LARGE SCALE GENOMIC DNA]</scope>
</reference>
<dbReference type="AlphaFoldDB" id="A0A4C1YDF1"/>
<sequence>MGRNTATIKFCTPSPYSAQMRVRPINLQCFQVRIKRYKSNLITAQRRRRPAPTDAVALIDSRQPTAGLHVRCPSRERNILVFLRIFQVRARPCLESGICRNANNVPYIRRFLPRSHNDAHVAQPVRIATRRGRDRREPRGDLSVSPSTLSLIYAPKWCKLGLVPNVEKVTHEACENGIPTVDKAMMVAERQRELEAGMRWNSSLEHSPQYMQQDVDKDAMYPCNQNESS</sequence>
<protein>
    <submittedName>
        <fullName evidence="1">Uncharacterized protein</fullName>
    </submittedName>
</protein>
<organism evidence="1 2">
    <name type="scientific">Eumeta variegata</name>
    <name type="common">Bagworm moth</name>
    <name type="synonym">Eumeta japonica</name>
    <dbReference type="NCBI Taxonomy" id="151549"/>
    <lineage>
        <taxon>Eukaryota</taxon>
        <taxon>Metazoa</taxon>
        <taxon>Ecdysozoa</taxon>
        <taxon>Arthropoda</taxon>
        <taxon>Hexapoda</taxon>
        <taxon>Insecta</taxon>
        <taxon>Pterygota</taxon>
        <taxon>Neoptera</taxon>
        <taxon>Endopterygota</taxon>
        <taxon>Lepidoptera</taxon>
        <taxon>Glossata</taxon>
        <taxon>Ditrysia</taxon>
        <taxon>Tineoidea</taxon>
        <taxon>Psychidae</taxon>
        <taxon>Oiketicinae</taxon>
        <taxon>Eumeta</taxon>
    </lineage>
</organism>
<dbReference type="EMBL" id="BGZK01001207">
    <property type="protein sequence ID" value="GBP74411.1"/>
    <property type="molecule type" value="Genomic_DNA"/>
</dbReference>
<keyword evidence="2" id="KW-1185">Reference proteome</keyword>